<sequence length="84" mass="9845">MKVSCVLKTCHFLQHLVPLFNCVVEQSQEPLEQHVFTPCRLSELGCKLNLLMMLDLTKECLMYFGGHFRMKVIEVFTKGFFQIF</sequence>
<dbReference type="EMBL" id="CAADRP010000868">
    <property type="protein sequence ID" value="VFU32977.1"/>
    <property type="molecule type" value="Genomic_DNA"/>
</dbReference>
<name>A0A6N2KWI5_SALVM</name>
<gene>
    <name evidence="1" type="ORF">SVIM_LOCUS148162</name>
</gene>
<accession>A0A6N2KWI5</accession>
<dbReference type="AlphaFoldDB" id="A0A6N2KWI5"/>
<proteinExistence type="predicted"/>
<evidence type="ECO:0000313" key="1">
    <source>
        <dbReference type="EMBL" id="VFU32977.1"/>
    </source>
</evidence>
<reference evidence="1" key="1">
    <citation type="submission" date="2019-03" db="EMBL/GenBank/DDBJ databases">
        <authorList>
            <person name="Mank J."/>
            <person name="Almeida P."/>
        </authorList>
    </citation>
    <scope>NUCLEOTIDE SEQUENCE</scope>
    <source>
        <strain evidence="1">78183</strain>
    </source>
</reference>
<organism evidence="1">
    <name type="scientific">Salix viminalis</name>
    <name type="common">Common osier</name>
    <name type="synonym">Basket willow</name>
    <dbReference type="NCBI Taxonomy" id="40686"/>
    <lineage>
        <taxon>Eukaryota</taxon>
        <taxon>Viridiplantae</taxon>
        <taxon>Streptophyta</taxon>
        <taxon>Embryophyta</taxon>
        <taxon>Tracheophyta</taxon>
        <taxon>Spermatophyta</taxon>
        <taxon>Magnoliopsida</taxon>
        <taxon>eudicotyledons</taxon>
        <taxon>Gunneridae</taxon>
        <taxon>Pentapetalae</taxon>
        <taxon>rosids</taxon>
        <taxon>fabids</taxon>
        <taxon>Malpighiales</taxon>
        <taxon>Salicaceae</taxon>
        <taxon>Saliceae</taxon>
        <taxon>Salix</taxon>
    </lineage>
</organism>
<protein>
    <submittedName>
        <fullName evidence="1">Uncharacterized protein</fullName>
    </submittedName>
</protein>